<dbReference type="EMBL" id="LAZR01017755">
    <property type="protein sequence ID" value="KKL99095.1"/>
    <property type="molecule type" value="Genomic_DNA"/>
</dbReference>
<evidence type="ECO:0000313" key="1">
    <source>
        <dbReference type="EMBL" id="KKL99095.1"/>
    </source>
</evidence>
<accession>A0A0F9IZK3</accession>
<gene>
    <name evidence="1" type="ORF">LCGC14_1817820</name>
</gene>
<sequence>MAKKKETRRITKKLRVFKIHGFTTKTKRIHYTGYRSKLKPKIYSYEFKLYKGKKWRDTLYYDAKNLRKAKKKLKTELDKNRLYSLLR</sequence>
<dbReference type="AlphaFoldDB" id="A0A0F9IZK3"/>
<comment type="caution">
    <text evidence="1">The sequence shown here is derived from an EMBL/GenBank/DDBJ whole genome shotgun (WGS) entry which is preliminary data.</text>
</comment>
<reference evidence="1" key="1">
    <citation type="journal article" date="2015" name="Nature">
        <title>Complex archaea that bridge the gap between prokaryotes and eukaryotes.</title>
        <authorList>
            <person name="Spang A."/>
            <person name="Saw J.H."/>
            <person name="Jorgensen S.L."/>
            <person name="Zaremba-Niedzwiedzka K."/>
            <person name="Martijn J."/>
            <person name="Lind A.E."/>
            <person name="van Eijk R."/>
            <person name="Schleper C."/>
            <person name="Guy L."/>
            <person name="Ettema T.J."/>
        </authorList>
    </citation>
    <scope>NUCLEOTIDE SEQUENCE</scope>
</reference>
<protein>
    <submittedName>
        <fullName evidence="1">Uncharacterized protein</fullName>
    </submittedName>
</protein>
<name>A0A0F9IZK3_9ZZZZ</name>
<proteinExistence type="predicted"/>
<organism evidence="1">
    <name type="scientific">marine sediment metagenome</name>
    <dbReference type="NCBI Taxonomy" id="412755"/>
    <lineage>
        <taxon>unclassified sequences</taxon>
        <taxon>metagenomes</taxon>
        <taxon>ecological metagenomes</taxon>
    </lineage>
</organism>